<name>A0A2P6PP86_ROSCH</name>
<evidence type="ECO:0000259" key="6">
    <source>
        <dbReference type="Pfam" id="PF13086"/>
    </source>
</evidence>
<feature type="domain" description="DNA2/NAM7 helicase helicase" evidence="6">
    <location>
        <begin position="257"/>
        <end position="456"/>
    </location>
</feature>
<sequence length="1129" mass="127972">MDKESRKPKKEVGGRSLIDLVFSWSIRDVLNKDHYKNQVTTIPETFSTVTSYMKAFVPSLLEETHDELRSSMMSLSRAPTCEILTVETSKDHKPPKDLFYQITYKRRQGEDYVGAYEPDVGDIIALTNVRPKYIDDLNRSRNSYLIAYVIGSQHGSSDKLPILASKSINGGGESGNKKMKSKSDTLFAVYLMNMTTNVRVWKALNSELGSNTNLFKKVLQVQPPNSSHGQNSCTICFSNYNGCPELSTRWPTMCSDLNDSQEAAVLNCISLSKCHHQNTVRLIWGPPGTGKTKTIGLSLFALFQLKCRTLTCTPTNIAIVEVTTRLLRLVNQSLDYGKYGLGDIILFGNRRRLKIDNYDDLLEVFLDHRAKILSKCFAPLSGWKHWLESMIDLLEDPNKQYSLYLQSRRKRYNYKHEDSDDENDILTFEQFVKERQYSLYLKKRREKYNKDSDNRSSSSDDHNGFLTLEEFVKEKQYSQSLKKGKERCDNDGEDTDNTTSSSDDGTDVLTFEEFVKEKQNYIGENLKLCMVNLYTHLPTSCISLKEVKDMIRAINFLESIKSLLCQGVGITSEGFQLVLNSCVHVLKSLRAFSVPTSNDSQTLRNLCLENACLIFCTASSSAKLYTEGIKPLELLFIDEAAQLKECESAIPLQLPGLRHAILIGDERQLPAMVKSKIAENAGFGRSLFERLVLLGHEKHLLNVQYRMHPSISLFPKKEFYNNRILDGPNVNERSYEKCFLEGKIFGSYSFINIADGKEELDRGHSSKNMVEAAVVYQIVLSLYEEFTRTKKKVSIGVISPYKAQVNAIGERVREYSTDHLAGTGFTLSVRSVDGFQGGEEDVIIISTVRCNGNGSIGFLSNHQRTNVVLTRVHCLWILGNGLTLSKSNSIWKKLIIDAKNRNCFYNADEDNTLSQAIASALVDLDQVQVLFNSDSLLFRNAKWKVYFANEFNHSIAKIKDPKIRREVVSLLRKLSSGWRQSHEAKLYGRTSCQLLEKYQVDGILNLIWTVDIIQENSQHLQIIQVWDIVPHSDVPNLTKRLDIIFGSYTVDKGNRCKQRSLEGNVVVPNRWPVEYSSSCSESDPLEFLSTPLSCLTLRDEPAENSTASYMRNNASNMSGKEATGSKPRW</sequence>
<keyword evidence="3" id="KW-0347">Helicase</keyword>
<evidence type="ECO:0000256" key="2">
    <source>
        <dbReference type="ARBA" id="ARBA00022801"/>
    </source>
</evidence>
<keyword evidence="1" id="KW-0547">Nucleotide-binding</keyword>
<accession>A0A2P6PP86</accession>
<dbReference type="InterPro" id="IPR027417">
    <property type="entry name" value="P-loop_NTPase"/>
</dbReference>
<feature type="domain" description="DNA2/NAM7 helicase helicase" evidence="6">
    <location>
        <begin position="596"/>
        <end position="676"/>
    </location>
</feature>
<dbReference type="GO" id="GO:0004386">
    <property type="term" value="F:helicase activity"/>
    <property type="evidence" value="ECO:0007669"/>
    <property type="project" value="UniProtKB-KW"/>
</dbReference>
<dbReference type="InterPro" id="IPR045529">
    <property type="entry name" value="DUF6469"/>
</dbReference>
<evidence type="ECO:0000256" key="3">
    <source>
        <dbReference type="ARBA" id="ARBA00022806"/>
    </source>
</evidence>
<dbReference type="Pfam" id="PF20073">
    <property type="entry name" value="DUF6469"/>
    <property type="match status" value="1"/>
</dbReference>
<dbReference type="Pfam" id="PF13086">
    <property type="entry name" value="AAA_11"/>
    <property type="match status" value="2"/>
</dbReference>
<proteinExistence type="predicted"/>
<dbReference type="CDD" id="cd18808">
    <property type="entry name" value="SF1_C_Upf1"/>
    <property type="match status" value="1"/>
</dbReference>
<evidence type="ECO:0000256" key="5">
    <source>
        <dbReference type="SAM" id="MobiDB-lite"/>
    </source>
</evidence>
<dbReference type="InterPro" id="IPR045055">
    <property type="entry name" value="DNA2/NAM7-like"/>
</dbReference>
<dbReference type="InterPro" id="IPR047187">
    <property type="entry name" value="SF1_C_Upf1"/>
</dbReference>
<dbReference type="AlphaFoldDB" id="A0A2P6PP86"/>
<protein>
    <submittedName>
        <fullName evidence="9">Putative P-loop containing nucleoside triphosphate hydrolase</fullName>
    </submittedName>
</protein>
<feature type="domain" description="DNA2/NAM7 helicase-like C-terminal" evidence="7">
    <location>
        <begin position="684"/>
        <end position="880"/>
    </location>
</feature>
<dbReference type="OMA" id="AGNRGRM"/>
<dbReference type="Gramene" id="PRQ23731">
    <property type="protein sequence ID" value="PRQ23731"/>
    <property type="gene ID" value="RchiOBHm_Chr6g0264601"/>
</dbReference>
<dbReference type="InterPro" id="IPR041677">
    <property type="entry name" value="DNA2/NAM7_AAA_11"/>
</dbReference>
<dbReference type="EMBL" id="PDCK01000044">
    <property type="protein sequence ID" value="PRQ23731.1"/>
    <property type="molecule type" value="Genomic_DNA"/>
</dbReference>
<dbReference type="PANTHER" id="PTHR10887:SF522">
    <property type="entry name" value="P-LOOP CONTAINING NUCLEOSIDE TRIPHOSPHATE HYDROLASES SUPERFAMILY PROTEIN"/>
    <property type="match status" value="1"/>
</dbReference>
<dbReference type="Gene3D" id="3.40.50.300">
    <property type="entry name" value="P-loop containing nucleotide triphosphate hydrolases"/>
    <property type="match status" value="2"/>
</dbReference>
<dbReference type="SUPFAM" id="SSF52540">
    <property type="entry name" value="P-loop containing nucleoside triphosphate hydrolases"/>
    <property type="match status" value="1"/>
</dbReference>
<keyword evidence="10" id="KW-1185">Reference proteome</keyword>
<keyword evidence="4" id="KW-0067">ATP-binding</keyword>
<evidence type="ECO:0000313" key="9">
    <source>
        <dbReference type="EMBL" id="PRQ23731.1"/>
    </source>
</evidence>
<reference evidence="9 10" key="1">
    <citation type="journal article" date="2018" name="Nat. Genet.">
        <title>The Rosa genome provides new insights in the design of modern roses.</title>
        <authorList>
            <person name="Bendahmane M."/>
        </authorList>
    </citation>
    <scope>NUCLEOTIDE SEQUENCE [LARGE SCALE GENOMIC DNA]</scope>
    <source>
        <strain evidence="10">cv. Old Blush</strain>
    </source>
</reference>
<feature type="region of interest" description="Disordered" evidence="5">
    <location>
        <begin position="1106"/>
        <end position="1129"/>
    </location>
</feature>
<dbReference type="GO" id="GO:0016787">
    <property type="term" value="F:hydrolase activity"/>
    <property type="evidence" value="ECO:0007669"/>
    <property type="project" value="UniProtKB-KW"/>
</dbReference>
<keyword evidence="2 9" id="KW-0378">Hydrolase</keyword>
<dbReference type="FunFam" id="3.40.50.300:FF:000326">
    <property type="entry name" value="P-loop containing nucleoside triphosphate hydrolase"/>
    <property type="match status" value="1"/>
</dbReference>
<dbReference type="Proteomes" id="UP000238479">
    <property type="component" value="Chromosome 6"/>
</dbReference>
<dbReference type="PANTHER" id="PTHR10887">
    <property type="entry name" value="DNA2/NAM7 HELICASE FAMILY"/>
    <property type="match status" value="1"/>
</dbReference>
<dbReference type="Pfam" id="PF13087">
    <property type="entry name" value="AAA_12"/>
    <property type="match status" value="1"/>
</dbReference>
<feature type="domain" description="DUF6469" evidence="8">
    <location>
        <begin position="90"/>
        <end position="205"/>
    </location>
</feature>
<evidence type="ECO:0000256" key="4">
    <source>
        <dbReference type="ARBA" id="ARBA00022840"/>
    </source>
</evidence>
<evidence type="ECO:0000259" key="7">
    <source>
        <dbReference type="Pfam" id="PF13087"/>
    </source>
</evidence>
<comment type="caution">
    <text evidence="9">The sequence shown here is derived from an EMBL/GenBank/DDBJ whole genome shotgun (WGS) entry which is preliminary data.</text>
</comment>
<dbReference type="GO" id="GO:0005694">
    <property type="term" value="C:chromosome"/>
    <property type="evidence" value="ECO:0007669"/>
    <property type="project" value="UniProtKB-ARBA"/>
</dbReference>
<evidence type="ECO:0000259" key="8">
    <source>
        <dbReference type="Pfam" id="PF20073"/>
    </source>
</evidence>
<organism evidence="9 10">
    <name type="scientific">Rosa chinensis</name>
    <name type="common">China rose</name>
    <dbReference type="NCBI Taxonomy" id="74649"/>
    <lineage>
        <taxon>Eukaryota</taxon>
        <taxon>Viridiplantae</taxon>
        <taxon>Streptophyta</taxon>
        <taxon>Embryophyta</taxon>
        <taxon>Tracheophyta</taxon>
        <taxon>Spermatophyta</taxon>
        <taxon>Magnoliopsida</taxon>
        <taxon>eudicotyledons</taxon>
        <taxon>Gunneridae</taxon>
        <taxon>Pentapetalae</taxon>
        <taxon>rosids</taxon>
        <taxon>fabids</taxon>
        <taxon>Rosales</taxon>
        <taxon>Rosaceae</taxon>
        <taxon>Rosoideae</taxon>
        <taxon>Rosoideae incertae sedis</taxon>
        <taxon>Rosa</taxon>
    </lineage>
</organism>
<feature type="region of interest" description="Disordered" evidence="5">
    <location>
        <begin position="482"/>
        <end position="504"/>
    </location>
</feature>
<evidence type="ECO:0000256" key="1">
    <source>
        <dbReference type="ARBA" id="ARBA00022741"/>
    </source>
</evidence>
<gene>
    <name evidence="9" type="ORF">RchiOBHm_Chr6g0264601</name>
</gene>
<dbReference type="GO" id="GO:0005524">
    <property type="term" value="F:ATP binding"/>
    <property type="evidence" value="ECO:0007669"/>
    <property type="project" value="UniProtKB-KW"/>
</dbReference>
<evidence type="ECO:0000313" key="10">
    <source>
        <dbReference type="Proteomes" id="UP000238479"/>
    </source>
</evidence>
<dbReference type="InterPro" id="IPR041679">
    <property type="entry name" value="DNA2/NAM7-like_C"/>
</dbReference>
<feature type="compositionally biased region" description="Polar residues" evidence="5">
    <location>
        <begin position="1106"/>
        <end position="1118"/>
    </location>
</feature>